<feature type="domain" description="Cupin type-2" evidence="1">
    <location>
        <begin position="88"/>
        <end position="156"/>
    </location>
</feature>
<dbReference type="InterPro" id="IPR011051">
    <property type="entry name" value="RmlC_Cupin_sf"/>
</dbReference>
<protein>
    <recommendedName>
        <fullName evidence="1">Cupin type-2 domain-containing protein</fullName>
    </recommendedName>
</protein>
<dbReference type="EMBL" id="CP009817">
    <property type="protein sequence ID" value="ATZ56570.1"/>
    <property type="molecule type" value="Genomic_DNA"/>
</dbReference>
<dbReference type="PANTHER" id="PTHR36156:SF3">
    <property type="entry name" value="CUPIN 2 CONSERVED BARREL DOMAIN-CONTAINING PROTEIN"/>
    <property type="match status" value="1"/>
</dbReference>
<dbReference type="OrthoDB" id="5840532at2759"/>
<reference evidence="2 3" key="2">
    <citation type="journal article" date="2012" name="Eukaryot. Cell">
        <title>Genome update of Botrytis cinerea strains B05.10 and T4.</title>
        <authorList>
            <person name="Staats M."/>
            <person name="van Kan J.A."/>
        </authorList>
    </citation>
    <scope>NUCLEOTIDE SEQUENCE [LARGE SCALE GENOMIC DNA]</scope>
    <source>
        <strain evidence="2 3">B05.10</strain>
    </source>
</reference>
<reference evidence="2 3" key="3">
    <citation type="journal article" date="2017" name="Mol. Plant Pathol.">
        <title>A gapless genome sequence of the fungus Botrytis cinerea.</title>
        <authorList>
            <person name="Van Kan J.A."/>
            <person name="Stassen J.H."/>
            <person name="Mosbach A."/>
            <person name="Van Der Lee T.A."/>
            <person name="Faino L."/>
            <person name="Farmer A.D."/>
            <person name="Papasotiriou D.G."/>
            <person name="Zhou S."/>
            <person name="Seidl M.F."/>
            <person name="Cottam E."/>
            <person name="Edel D."/>
            <person name="Hahn M."/>
            <person name="Schwartz D.C."/>
            <person name="Dietrich R.A."/>
            <person name="Widdison S."/>
            <person name="Scalliet G."/>
        </authorList>
    </citation>
    <scope>NUCLEOTIDE SEQUENCE [LARGE SCALE GENOMIC DNA]</scope>
    <source>
        <strain evidence="2 3">B05.10</strain>
    </source>
</reference>
<dbReference type="RefSeq" id="XP_001556396.1">
    <property type="nucleotide sequence ID" value="XM_001556346.2"/>
</dbReference>
<reference evidence="2 3" key="1">
    <citation type="journal article" date="2011" name="PLoS Genet.">
        <title>Genomic analysis of the necrotrophic fungal pathogens Sclerotinia sclerotiorum and Botrytis cinerea.</title>
        <authorList>
            <person name="Amselem J."/>
            <person name="Cuomo C.A."/>
            <person name="van Kan J.A."/>
            <person name="Viaud M."/>
            <person name="Benito E.P."/>
            <person name="Couloux A."/>
            <person name="Coutinho P.M."/>
            <person name="de Vries R.P."/>
            <person name="Dyer P.S."/>
            <person name="Fillinger S."/>
            <person name="Fournier E."/>
            <person name="Gout L."/>
            <person name="Hahn M."/>
            <person name="Kohn L."/>
            <person name="Lapalu N."/>
            <person name="Plummer K.M."/>
            <person name="Pradier J.M."/>
            <person name="Quevillon E."/>
            <person name="Sharon A."/>
            <person name="Simon A."/>
            <person name="ten Have A."/>
            <person name="Tudzynski B."/>
            <person name="Tudzynski P."/>
            <person name="Wincker P."/>
            <person name="Andrew M."/>
            <person name="Anthouard V."/>
            <person name="Beever R.E."/>
            <person name="Beffa R."/>
            <person name="Benoit I."/>
            <person name="Bouzid O."/>
            <person name="Brault B."/>
            <person name="Chen Z."/>
            <person name="Choquer M."/>
            <person name="Collemare J."/>
            <person name="Cotton P."/>
            <person name="Danchin E.G."/>
            <person name="Da Silva C."/>
            <person name="Gautier A."/>
            <person name="Giraud C."/>
            <person name="Giraud T."/>
            <person name="Gonzalez C."/>
            <person name="Grossetete S."/>
            <person name="Guldener U."/>
            <person name="Henrissat B."/>
            <person name="Howlett B.J."/>
            <person name="Kodira C."/>
            <person name="Kretschmer M."/>
            <person name="Lappartient A."/>
            <person name="Leroch M."/>
            <person name="Levis C."/>
            <person name="Mauceli E."/>
            <person name="Neuveglise C."/>
            <person name="Oeser B."/>
            <person name="Pearson M."/>
            <person name="Poulain J."/>
            <person name="Poussereau N."/>
            <person name="Quesneville H."/>
            <person name="Rascle C."/>
            <person name="Schumacher J."/>
            <person name="Segurens B."/>
            <person name="Sexton A."/>
            <person name="Silva E."/>
            <person name="Sirven C."/>
            <person name="Soanes D.M."/>
            <person name="Talbot N.J."/>
            <person name="Templeton M."/>
            <person name="Yandava C."/>
            <person name="Yarden O."/>
            <person name="Zeng Q."/>
            <person name="Rollins J.A."/>
            <person name="Lebrun M.H."/>
            <person name="Dickman M."/>
        </authorList>
    </citation>
    <scope>NUCLEOTIDE SEQUENCE [LARGE SCALE GENOMIC DNA]</scope>
    <source>
        <strain evidence="2 3">B05.10</strain>
    </source>
</reference>
<dbReference type="PANTHER" id="PTHR36156">
    <property type="entry name" value="SLR2101 PROTEIN"/>
    <property type="match status" value="1"/>
</dbReference>
<sequence>MVNSVEPSPLPKISRHITDHDRDGKAIISSSLAAESTWTYTKGANFFLGYCTSEFPVEMSSNKDISSYTDYLSSPPGLVIPGGNVLRVVDMEPGLTSPMHRTTSLDYGVVIEGEVELILDGGEKRIMKRGDICVQRATAHAWRNCSETEWARMLYVLTEAKPVIGEDGKEMKEDLGGMVGVRKSE</sequence>
<dbReference type="CDD" id="cd02231">
    <property type="entry name" value="cupin_BLL6423-like"/>
    <property type="match status" value="1"/>
</dbReference>
<dbReference type="InterPro" id="IPR014710">
    <property type="entry name" value="RmlC-like_jellyroll"/>
</dbReference>
<proteinExistence type="predicted"/>
<dbReference type="OMA" id="HAWRNCS"/>
<accession>A0A384K159</accession>
<dbReference type="InterPro" id="IPR047142">
    <property type="entry name" value="OryJ/VirC-like"/>
</dbReference>
<dbReference type="InterPro" id="IPR013096">
    <property type="entry name" value="Cupin_2"/>
</dbReference>
<evidence type="ECO:0000313" key="2">
    <source>
        <dbReference type="EMBL" id="ATZ56570.1"/>
    </source>
</evidence>
<name>A0A384K159_BOTFB</name>
<dbReference type="GeneID" id="5436974"/>
<dbReference type="VEuPathDB" id="FungiDB:Bcin13g04070"/>
<dbReference type="AlphaFoldDB" id="A0A384K159"/>
<evidence type="ECO:0000313" key="3">
    <source>
        <dbReference type="Proteomes" id="UP000001798"/>
    </source>
</evidence>
<evidence type="ECO:0000259" key="1">
    <source>
        <dbReference type="Pfam" id="PF07883"/>
    </source>
</evidence>
<keyword evidence="3" id="KW-1185">Reference proteome</keyword>
<organism evidence="2 3">
    <name type="scientific">Botryotinia fuckeliana (strain B05.10)</name>
    <name type="common">Noble rot fungus</name>
    <name type="synonym">Botrytis cinerea</name>
    <dbReference type="NCBI Taxonomy" id="332648"/>
    <lineage>
        <taxon>Eukaryota</taxon>
        <taxon>Fungi</taxon>
        <taxon>Dikarya</taxon>
        <taxon>Ascomycota</taxon>
        <taxon>Pezizomycotina</taxon>
        <taxon>Leotiomycetes</taxon>
        <taxon>Helotiales</taxon>
        <taxon>Sclerotiniaceae</taxon>
        <taxon>Botrytis</taxon>
    </lineage>
</organism>
<gene>
    <name evidence="2" type="ORF">BCIN_13g04070</name>
</gene>
<dbReference type="Proteomes" id="UP000001798">
    <property type="component" value="Chromosome 13"/>
</dbReference>
<dbReference type="KEGG" id="bfu:BCIN_13g04070"/>
<dbReference type="Pfam" id="PF07883">
    <property type="entry name" value="Cupin_2"/>
    <property type="match status" value="1"/>
</dbReference>
<dbReference type="Gene3D" id="2.60.120.10">
    <property type="entry name" value="Jelly Rolls"/>
    <property type="match status" value="1"/>
</dbReference>
<dbReference type="SUPFAM" id="SSF51182">
    <property type="entry name" value="RmlC-like cupins"/>
    <property type="match status" value="1"/>
</dbReference>